<evidence type="ECO:0000313" key="13">
    <source>
        <dbReference type="Proteomes" id="UP001445076"/>
    </source>
</evidence>
<proteinExistence type="inferred from homology"/>
<accession>A0AAW0WNW6</accession>
<dbReference type="Proteomes" id="UP001445076">
    <property type="component" value="Unassembled WGS sequence"/>
</dbReference>
<keyword evidence="3" id="KW-0808">Transferase</keyword>
<evidence type="ECO:0000256" key="2">
    <source>
        <dbReference type="ARBA" id="ARBA00005816"/>
    </source>
</evidence>
<feature type="region of interest" description="Disordered" evidence="10">
    <location>
        <begin position="341"/>
        <end position="442"/>
    </location>
</feature>
<dbReference type="GO" id="GO:0000785">
    <property type="term" value="C:chromatin"/>
    <property type="evidence" value="ECO:0007669"/>
    <property type="project" value="TreeGrafter"/>
</dbReference>
<evidence type="ECO:0000256" key="7">
    <source>
        <dbReference type="ARBA" id="ARBA00023242"/>
    </source>
</evidence>
<evidence type="ECO:0000256" key="4">
    <source>
        <dbReference type="ARBA" id="ARBA00022723"/>
    </source>
</evidence>
<feature type="compositionally biased region" description="Basic and acidic residues" evidence="10">
    <location>
        <begin position="379"/>
        <end position="396"/>
    </location>
</feature>
<name>A0AAW0WNW6_CHEQU</name>
<evidence type="ECO:0000256" key="10">
    <source>
        <dbReference type="SAM" id="MobiDB-lite"/>
    </source>
</evidence>
<evidence type="ECO:0000256" key="3">
    <source>
        <dbReference type="ARBA" id="ARBA00022679"/>
    </source>
</evidence>
<evidence type="ECO:0000256" key="9">
    <source>
        <dbReference type="ARBA" id="ARBA00023315"/>
    </source>
</evidence>
<dbReference type="InterPro" id="IPR028005">
    <property type="entry name" value="AcTrfase_ESCO_Znf_dom"/>
</dbReference>
<comment type="caution">
    <text evidence="12">The sequence shown here is derived from an EMBL/GenBank/DDBJ whole genome shotgun (WGS) entry which is preliminary data.</text>
</comment>
<dbReference type="InterPro" id="IPR028009">
    <property type="entry name" value="ESCO_Acetyltransf_dom"/>
</dbReference>
<dbReference type="InterPro" id="IPR016181">
    <property type="entry name" value="Acyl_CoA_acyltransferase"/>
</dbReference>
<dbReference type="Pfam" id="PF13878">
    <property type="entry name" value="zf-C2H2_3"/>
    <property type="match status" value="1"/>
</dbReference>
<dbReference type="Pfam" id="PF13880">
    <property type="entry name" value="Acetyltransf_13"/>
    <property type="match status" value="1"/>
</dbReference>
<evidence type="ECO:0000256" key="5">
    <source>
        <dbReference type="ARBA" id="ARBA00022771"/>
    </source>
</evidence>
<dbReference type="PANTHER" id="PTHR45884:SF2">
    <property type="entry name" value="N-ACETYLTRANSFERASE ECO"/>
    <property type="match status" value="1"/>
</dbReference>
<keyword evidence="13" id="KW-1185">Reference proteome</keyword>
<evidence type="ECO:0000256" key="6">
    <source>
        <dbReference type="ARBA" id="ARBA00022833"/>
    </source>
</evidence>
<dbReference type="EMBL" id="JARKIK010000068">
    <property type="protein sequence ID" value="KAK8729012.1"/>
    <property type="molecule type" value="Genomic_DNA"/>
</dbReference>
<dbReference type="PANTHER" id="PTHR45884">
    <property type="entry name" value="N-ACETYLTRANSFERASE ECO"/>
    <property type="match status" value="1"/>
</dbReference>
<keyword evidence="9" id="KW-0012">Acyltransferase</keyword>
<gene>
    <name evidence="12" type="ORF">OTU49_008587</name>
</gene>
<dbReference type="GO" id="GO:0007064">
    <property type="term" value="P:mitotic sister chromatid cohesion"/>
    <property type="evidence" value="ECO:0007669"/>
    <property type="project" value="TreeGrafter"/>
</dbReference>
<dbReference type="GO" id="GO:0008270">
    <property type="term" value="F:zinc ion binding"/>
    <property type="evidence" value="ECO:0007669"/>
    <property type="project" value="UniProtKB-KW"/>
</dbReference>
<feature type="region of interest" description="Disordered" evidence="10">
    <location>
        <begin position="79"/>
        <end position="104"/>
    </location>
</feature>
<keyword evidence="6" id="KW-0862">Zinc</keyword>
<keyword evidence="5" id="KW-0863">Zinc-finger</keyword>
<dbReference type="PROSITE" id="PS51186">
    <property type="entry name" value="GNAT"/>
    <property type="match status" value="1"/>
</dbReference>
<feature type="compositionally biased region" description="Polar residues" evidence="10">
    <location>
        <begin position="427"/>
        <end position="439"/>
    </location>
</feature>
<keyword evidence="7" id="KW-0539">Nucleus</keyword>
<dbReference type="GO" id="GO:0005634">
    <property type="term" value="C:nucleus"/>
    <property type="evidence" value="ECO:0007669"/>
    <property type="project" value="UniProtKB-SubCell"/>
</dbReference>
<comment type="subcellular location">
    <subcellularLocation>
        <location evidence="1">Nucleus</location>
    </subcellularLocation>
</comment>
<reference evidence="12 13" key="1">
    <citation type="journal article" date="2024" name="BMC Genomics">
        <title>Genome assembly of redclaw crayfish (Cherax quadricarinatus) provides insights into its immune adaptation and hypoxia tolerance.</title>
        <authorList>
            <person name="Liu Z."/>
            <person name="Zheng J."/>
            <person name="Li H."/>
            <person name="Fang K."/>
            <person name="Wang S."/>
            <person name="He J."/>
            <person name="Zhou D."/>
            <person name="Weng S."/>
            <person name="Chi M."/>
            <person name="Gu Z."/>
            <person name="He J."/>
            <person name="Li F."/>
            <person name="Wang M."/>
        </authorList>
    </citation>
    <scope>NUCLEOTIDE SEQUENCE [LARGE SCALE GENOMIC DNA]</scope>
    <source>
        <strain evidence="12">ZL_2023a</strain>
    </source>
</reference>
<feature type="region of interest" description="Disordered" evidence="10">
    <location>
        <begin position="256"/>
        <end position="309"/>
    </location>
</feature>
<feature type="domain" description="N-acetyltransferase" evidence="11">
    <location>
        <begin position="537"/>
        <end position="707"/>
    </location>
</feature>
<evidence type="ECO:0000259" key="11">
    <source>
        <dbReference type="PROSITE" id="PS51186"/>
    </source>
</evidence>
<dbReference type="SUPFAM" id="SSF55729">
    <property type="entry name" value="Acyl-CoA N-acyltransferases (Nat)"/>
    <property type="match status" value="1"/>
</dbReference>
<keyword evidence="4" id="KW-0479">Metal-binding</keyword>
<dbReference type="GO" id="GO:0061733">
    <property type="term" value="F:protein-lysine-acetyltransferase activity"/>
    <property type="evidence" value="ECO:0007669"/>
    <property type="project" value="TreeGrafter"/>
</dbReference>
<feature type="compositionally biased region" description="Polar residues" evidence="10">
    <location>
        <begin position="268"/>
        <end position="278"/>
    </location>
</feature>
<evidence type="ECO:0000256" key="8">
    <source>
        <dbReference type="ARBA" id="ARBA00023306"/>
    </source>
</evidence>
<feature type="region of interest" description="Disordered" evidence="10">
    <location>
        <begin position="460"/>
        <end position="479"/>
    </location>
</feature>
<feature type="region of interest" description="Disordered" evidence="10">
    <location>
        <begin position="140"/>
        <end position="166"/>
    </location>
</feature>
<evidence type="ECO:0000313" key="12">
    <source>
        <dbReference type="EMBL" id="KAK8729012.1"/>
    </source>
</evidence>
<dbReference type="AlphaFoldDB" id="A0AAW0WNW6"/>
<comment type="similarity">
    <text evidence="2">Belongs to the acetyltransferase family. ECO subfamily.</text>
</comment>
<dbReference type="InterPro" id="IPR000182">
    <property type="entry name" value="GNAT_dom"/>
</dbReference>
<sequence length="707" mass="78920">MSPMIPDCGVLTAPRSVPPVKLTAEGLLATSPQTDLSLSLPTSTGFIFSASPRSSEISGVNLSSGFSFGFYESPKNILSPPKVDHHPTSYSKKRQRDDINKGVGGHKIKKIKLKAKAKKGRTSVKTVVKRLKEGIYAPCLPSNRSPLKTPTSRERRKSHVLSSPGISLLDSQEPDENFLTESRNGKFFTSRSRAAATVQIGKSIKLVARNGDVCLKQRGRIFEKKNIGRRLEAELNLYLDQSVKCQSVNQVLSLPSVQANPRPLPSRVPSTPSPVKQSAQRRKSRTPSPRKCNKINTSESAMNVSTASNGEELQDLEFALKEMDAELDKLTAANKALPADEDVLPLKSPRKADSSSSPNKSRKKLEQTKSPTRKSPRKRKDEAVLPKELQKDEELSTKCSLTQSQEQTHSPRRKSPRKAEKGLQKNECASSSPQKSLSLKNKDKDTKLYSIFDPKRRLADQNIPFKKSQNKLSRQKAADKEDSQMMIDAGQKKFGAQQCSVCGVVYEVGNQADEISHNRHHDHFVNSLKFLGWKKEKLVRDMDHLGGRVVMVSSDDPPHYWRKVEDICEIIDAELGFSENSIKAKETTKVFLYILERRIVGCLVAEKIDKAYKIIHQASTRDTARPVCCSETPSRVWAGVSRLWVFKSQRGKGIASTLVNSMRDNMIANYFLNVNEIAFSDPTENGLKFAEKYTGKPDFLVYRREGL</sequence>
<organism evidence="12 13">
    <name type="scientific">Cherax quadricarinatus</name>
    <name type="common">Australian red claw crayfish</name>
    <dbReference type="NCBI Taxonomy" id="27406"/>
    <lineage>
        <taxon>Eukaryota</taxon>
        <taxon>Metazoa</taxon>
        <taxon>Ecdysozoa</taxon>
        <taxon>Arthropoda</taxon>
        <taxon>Crustacea</taxon>
        <taxon>Multicrustacea</taxon>
        <taxon>Malacostraca</taxon>
        <taxon>Eumalacostraca</taxon>
        <taxon>Eucarida</taxon>
        <taxon>Decapoda</taxon>
        <taxon>Pleocyemata</taxon>
        <taxon>Astacidea</taxon>
        <taxon>Parastacoidea</taxon>
        <taxon>Parastacidae</taxon>
        <taxon>Cherax</taxon>
    </lineage>
</organism>
<feature type="compositionally biased region" description="Polar residues" evidence="10">
    <location>
        <begin position="397"/>
        <end position="408"/>
    </location>
</feature>
<keyword evidence="8" id="KW-0131">Cell cycle</keyword>
<protein>
    <recommendedName>
        <fullName evidence="11">N-acetyltransferase domain-containing protein</fullName>
    </recommendedName>
</protein>
<evidence type="ECO:0000256" key="1">
    <source>
        <dbReference type="ARBA" id="ARBA00004123"/>
    </source>
</evidence>
<feature type="compositionally biased region" description="Polar residues" evidence="10">
    <location>
        <begin position="294"/>
        <end position="309"/>
    </location>
</feature>